<keyword evidence="2" id="KW-1185">Reference proteome</keyword>
<proteinExistence type="predicted"/>
<evidence type="ECO:0000313" key="1">
    <source>
        <dbReference type="EMBL" id="KAG4305545.1"/>
    </source>
</evidence>
<name>A0ACB7CEQ7_9ASCO</name>
<comment type="caution">
    <text evidence="1">The sequence shown here is derived from an EMBL/GenBank/DDBJ whole genome shotgun (WGS) entry which is preliminary data.</text>
</comment>
<gene>
    <name evidence="1" type="ORF">PORY_001101</name>
</gene>
<evidence type="ECO:0000313" key="2">
    <source>
        <dbReference type="Proteomes" id="UP000768646"/>
    </source>
</evidence>
<dbReference type="Proteomes" id="UP000768646">
    <property type="component" value="Unassembled WGS sequence"/>
</dbReference>
<sequence length="623" mass="68256">MSTTNTSTSISHDAESLVSAMTSLNVAATSNITTLTPKESLLDDSSKHITTPLTPVSNETSPTKPSKLLSLHQSNTETNLPSPPPSSPLLLVQDQKMPTSNPSSIKQKSTQNTSTNTNTQLNSTPITGYQYAHNNNNNSYDNRGKYTRRTNLNSINKYPDRRHTYAINSFLRSHPTHIRPAWFAPHNPHPSSLYHSIPAAGIISNPVINTNTFTDTPGAYRYPAHVQHPSISSVYSSSSSQPPTPLSPQIAGMIAAGPPVPAPVPSIFPGPTYYDTLESSLQNPNKTTNVYIRGLPPDTTDESLYVLASRFGKIHSSKAILDTQSGTCKGFGFACFEQEEEAKACIAGLMHFGYQVSFAKESFSTRLKNLADPGSTNLYLSNLPLNMHEKDLEEQFAPYKVISNRILRDSNNVSRGVGFARMSDREAADAIIENFDGKKLPGSTMPLQVRYADSPSQKRLKGQTARRRLWRAREYNALTGRAVIDDSLGFSSLGLGIDRYGIQHSGTGITDVHDDTANSGAFSNLQMYFPINTGIAGYSSNCDSHIQPFIWDINHVHTSYFKPSLHQGPSISSKPKSLPETSTLNSTSIPCETNSETNNENLTVVKKEDMICHFVDNNIQVEV</sequence>
<protein>
    <submittedName>
        <fullName evidence="1">Uncharacterized protein</fullName>
    </submittedName>
</protein>
<reference evidence="1 2" key="1">
    <citation type="journal article" date="2021" name="Commun. Biol.">
        <title>Genomic insights into the host specific adaptation of the Pneumocystis genus.</title>
        <authorList>
            <person name="Cisse O.H."/>
            <person name="Ma L."/>
            <person name="Dekker J.P."/>
            <person name="Khil P.P."/>
            <person name="Youn J.-H."/>
            <person name="Brenchley J.M."/>
            <person name="Blair R."/>
            <person name="Pahar B."/>
            <person name="Chabe M."/>
            <person name="Van Rompay K.K.A."/>
            <person name="Keesler R."/>
            <person name="Sukura A."/>
            <person name="Hirsch V."/>
            <person name="Kutty G."/>
            <person name="Liu Y."/>
            <person name="Peng L."/>
            <person name="Chen J."/>
            <person name="Song J."/>
            <person name="Weissenbacher-Lang C."/>
            <person name="Xu J."/>
            <person name="Upham N.S."/>
            <person name="Stajich J.E."/>
            <person name="Cuomo C.A."/>
            <person name="Cushion M.T."/>
            <person name="Kovacs J.A."/>
        </authorList>
    </citation>
    <scope>NUCLEOTIDE SEQUENCE [LARGE SCALE GENOMIC DNA]</scope>
    <source>
        <strain evidence="1 2">RABM</strain>
    </source>
</reference>
<organism evidence="1 2">
    <name type="scientific">Pneumocystis oryctolagi</name>
    <dbReference type="NCBI Taxonomy" id="42067"/>
    <lineage>
        <taxon>Eukaryota</taxon>
        <taxon>Fungi</taxon>
        <taxon>Dikarya</taxon>
        <taxon>Ascomycota</taxon>
        <taxon>Taphrinomycotina</taxon>
        <taxon>Pneumocystomycetes</taxon>
        <taxon>Pneumocystaceae</taxon>
        <taxon>Pneumocystis</taxon>
    </lineage>
</organism>
<accession>A0ACB7CEQ7</accession>
<dbReference type="EMBL" id="JABTEG010000003">
    <property type="protein sequence ID" value="KAG4305545.1"/>
    <property type="molecule type" value="Genomic_DNA"/>
</dbReference>